<comment type="caution">
    <text evidence="9">The sequence shown here is derived from an EMBL/GenBank/DDBJ whole genome shotgun (WGS) entry which is preliminary data.</text>
</comment>
<dbReference type="PANTHER" id="PTHR30151:SF20">
    <property type="entry name" value="ABC TRANSPORTER PERMEASE PROTEIN HI_0355-RELATED"/>
    <property type="match status" value="1"/>
</dbReference>
<evidence type="ECO:0000256" key="1">
    <source>
        <dbReference type="ARBA" id="ARBA00004651"/>
    </source>
</evidence>
<dbReference type="GO" id="GO:0055085">
    <property type="term" value="P:transmembrane transport"/>
    <property type="evidence" value="ECO:0007669"/>
    <property type="project" value="InterPro"/>
</dbReference>
<dbReference type="Pfam" id="PF00528">
    <property type="entry name" value="BPD_transp_1"/>
    <property type="match status" value="1"/>
</dbReference>
<sequence>MTVRLLRSAAPACVTLLLVLAAWITVTSLELVPEYVIPAPRAVLDSLVTTWPDRLGSATLLTATETVVGVVLGVVVAVTVVVISGFVPAVGQAMTPLLVASQAIPVIVIGPLLTISLGYGMAPKVIVVALLCFFPVALNLLSGIRSVDARMIDTLRSLHATRWSLFWRVRLPFAAPRGFAGLRVSVTFAPVAAVFAEYTGSTNGLGYLMLQAIPRLQTDFVFAQVAVLTIMSSVLLASVTILERLICPWNTPTGERNPS</sequence>
<reference evidence="9 10" key="1">
    <citation type="submission" date="2018-06" db="EMBL/GenBank/DDBJ databases">
        <title>Whole genome sequencing of four bacterial strains from South Shetland trench revealing bio-synthetic gene clusters.</title>
        <authorList>
            <person name="Abdel-Mageed W.M."/>
            <person name="Lehri B."/>
            <person name="Jarmusch S.A."/>
            <person name="Miranda K."/>
            <person name="Goodfellow M."/>
            <person name="Jaspars M."/>
            <person name="Karlyshev A.V."/>
        </authorList>
    </citation>
    <scope>NUCLEOTIDE SEQUENCE [LARGE SCALE GENOMIC DNA]</scope>
    <source>
        <strain evidence="9 10">SST1</strain>
    </source>
</reference>
<feature type="transmembrane region" description="Helical" evidence="7">
    <location>
        <begin position="180"/>
        <end position="200"/>
    </location>
</feature>
<evidence type="ECO:0000256" key="3">
    <source>
        <dbReference type="ARBA" id="ARBA00022475"/>
    </source>
</evidence>
<keyword evidence="3" id="KW-1003">Cell membrane</keyword>
<keyword evidence="2 7" id="KW-0813">Transport</keyword>
<evidence type="ECO:0000256" key="5">
    <source>
        <dbReference type="ARBA" id="ARBA00022989"/>
    </source>
</evidence>
<comment type="subcellular location">
    <subcellularLocation>
        <location evidence="1 7">Cell membrane</location>
        <topology evidence="1 7">Multi-pass membrane protein</topology>
    </subcellularLocation>
</comment>
<evidence type="ECO:0000313" key="9">
    <source>
        <dbReference type="EMBL" id="RBA37147.1"/>
    </source>
</evidence>
<feature type="transmembrane region" description="Helical" evidence="7">
    <location>
        <begin position="125"/>
        <end position="144"/>
    </location>
</feature>
<keyword evidence="4 7" id="KW-0812">Transmembrane</keyword>
<dbReference type="EMBL" id="QNTT01000015">
    <property type="protein sequence ID" value="RBA37147.1"/>
    <property type="molecule type" value="Genomic_DNA"/>
</dbReference>
<protein>
    <submittedName>
        <fullName evidence="9">ABC transporter permease</fullName>
    </submittedName>
</protein>
<evidence type="ECO:0000259" key="8">
    <source>
        <dbReference type="PROSITE" id="PS50928"/>
    </source>
</evidence>
<keyword evidence="6 7" id="KW-0472">Membrane</keyword>
<gene>
    <name evidence="9" type="ORF">DQ226_07510</name>
</gene>
<evidence type="ECO:0000256" key="7">
    <source>
        <dbReference type="RuleBase" id="RU363032"/>
    </source>
</evidence>
<evidence type="ECO:0000313" key="10">
    <source>
        <dbReference type="Proteomes" id="UP000252187"/>
    </source>
</evidence>
<name>A0A365PAS7_9ACTN</name>
<dbReference type="InterPro" id="IPR000515">
    <property type="entry name" value="MetI-like"/>
</dbReference>
<dbReference type="PROSITE" id="PS50928">
    <property type="entry name" value="ABC_TM1"/>
    <property type="match status" value="1"/>
</dbReference>
<feature type="transmembrane region" description="Helical" evidence="7">
    <location>
        <begin position="220"/>
        <end position="242"/>
    </location>
</feature>
<dbReference type="Gene3D" id="1.10.3720.10">
    <property type="entry name" value="MetI-like"/>
    <property type="match status" value="1"/>
</dbReference>
<dbReference type="AlphaFoldDB" id="A0A365PAS7"/>
<accession>A0A365PAS7</accession>
<organism evidence="9 10">
    <name type="scientific">Dietzia maris</name>
    <dbReference type="NCBI Taxonomy" id="37915"/>
    <lineage>
        <taxon>Bacteria</taxon>
        <taxon>Bacillati</taxon>
        <taxon>Actinomycetota</taxon>
        <taxon>Actinomycetes</taxon>
        <taxon>Mycobacteriales</taxon>
        <taxon>Dietziaceae</taxon>
        <taxon>Dietzia</taxon>
    </lineage>
</organism>
<dbReference type="CDD" id="cd06261">
    <property type="entry name" value="TM_PBP2"/>
    <property type="match status" value="1"/>
</dbReference>
<keyword evidence="5 7" id="KW-1133">Transmembrane helix</keyword>
<feature type="transmembrane region" description="Helical" evidence="7">
    <location>
        <begin position="97"/>
        <end position="119"/>
    </location>
</feature>
<dbReference type="GO" id="GO:0005886">
    <property type="term" value="C:plasma membrane"/>
    <property type="evidence" value="ECO:0007669"/>
    <property type="project" value="UniProtKB-SubCell"/>
</dbReference>
<feature type="domain" description="ABC transmembrane type-1" evidence="8">
    <location>
        <begin position="55"/>
        <end position="243"/>
    </location>
</feature>
<feature type="transmembrane region" description="Helical" evidence="7">
    <location>
        <begin position="67"/>
        <end position="90"/>
    </location>
</feature>
<evidence type="ECO:0000256" key="4">
    <source>
        <dbReference type="ARBA" id="ARBA00022692"/>
    </source>
</evidence>
<dbReference type="PANTHER" id="PTHR30151">
    <property type="entry name" value="ALKANE SULFONATE ABC TRANSPORTER-RELATED, MEMBRANE SUBUNIT"/>
    <property type="match status" value="1"/>
</dbReference>
<comment type="similarity">
    <text evidence="7">Belongs to the binding-protein-dependent transport system permease family.</text>
</comment>
<proteinExistence type="inferred from homology"/>
<evidence type="ECO:0000256" key="6">
    <source>
        <dbReference type="ARBA" id="ARBA00023136"/>
    </source>
</evidence>
<dbReference type="SUPFAM" id="SSF161098">
    <property type="entry name" value="MetI-like"/>
    <property type="match status" value="1"/>
</dbReference>
<dbReference type="Proteomes" id="UP000252187">
    <property type="component" value="Unassembled WGS sequence"/>
</dbReference>
<dbReference type="InterPro" id="IPR035906">
    <property type="entry name" value="MetI-like_sf"/>
</dbReference>
<evidence type="ECO:0000256" key="2">
    <source>
        <dbReference type="ARBA" id="ARBA00022448"/>
    </source>
</evidence>